<gene>
    <name evidence="1" type="ORF">BD311DRAFT_662631</name>
</gene>
<sequence length="105" mass="11837">SGHGSDDDLAVNIEKDVSNVLSQLALNEHGHLHWTGNSSAMSLFQRLKEVTTSPLHHVSPMEEDELAPWLSVNKLSFPVIVDAYFARFHLLMPVLDKPESICRYR</sequence>
<accession>A0A4Q9MMM9</accession>
<feature type="non-terminal residue" evidence="1">
    <location>
        <position position="1"/>
    </location>
</feature>
<evidence type="ECO:0000313" key="1">
    <source>
        <dbReference type="EMBL" id="TBU28859.1"/>
    </source>
</evidence>
<dbReference type="OrthoDB" id="434771at2759"/>
<dbReference type="AlphaFoldDB" id="A0A4Q9MMM9"/>
<protein>
    <submittedName>
        <fullName evidence="1">Uncharacterized protein</fullName>
    </submittedName>
</protein>
<name>A0A4Q9MMM9_9APHY</name>
<dbReference type="Proteomes" id="UP000292957">
    <property type="component" value="Unassembled WGS sequence"/>
</dbReference>
<proteinExistence type="predicted"/>
<reference evidence="1" key="1">
    <citation type="submission" date="2019-01" db="EMBL/GenBank/DDBJ databases">
        <title>Draft genome sequences of three monokaryotic isolates of the white-rot basidiomycete fungus Dichomitus squalens.</title>
        <authorList>
            <consortium name="DOE Joint Genome Institute"/>
            <person name="Lopez S.C."/>
            <person name="Andreopoulos B."/>
            <person name="Pangilinan J."/>
            <person name="Lipzen A."/>
            <person name="Riley R."/>
            <person name="Ahrendt S."/>
            <person name="Ng V."/>
            <person name="Barry K."/>
            <person name="Daum C."/>
            <person name="Grigoriev I.V."/>
            <person name="Hilden K.S."/>
            <person name="Makela M.R."/>
            <person name="de Vries R.P."/>
        </authorList>
    </citation>
    <scope>NUCLEOTIDE SEQUENCE [LARGE SCALE GENOMIC DNA]</scope>
    <source>
        <strain evidence="1">OM18370.1</strain>
    </source>
</reference>
<organism evidence="1">
    <name type="scientific">Dichomitus squalens</name>
    <dbReference type="NCBI Taxonomy" id="114155"/>
    <lineage>
        <taxon>Eukaryota</taxon>
        <taxon>Fungi</taxon>
        <taxon>Dikarya</taxon>
        <taxon>Basidiomycota</taxon>
        <taxon>Agaricomycotina</taxon>
        <taxon>Agaricomycetes</taxon>
        <taxon>Polyporales</taxon>
        <taxon>Polyporaceae</taxon>
        <taxon>Dichomitus</taxon>
    </lineage>
</organism>
<dbReference type="EMBL" id="ML143418">
    <property type="protein sequence ID" value="TBU28859.1"/>
    <property type="molecule type" value="Genomic_DNA"/>
</dbReference>